<accession>A0A4R8VFL7</accession>
<protein>
    <submittedName>
        <fullName evidence="2">ABC-type phosphate transport system, substrate-binding protein</fullName>
    </submittedName>
</protein>
<feature type="signal peptide" evidence="1">
    <location>
        <begin position="1"/>
        <end position="30"/>
    </location>
</feature>
<reference evidence="2 4" key="1">
    <citation type="submission" date="2016-10" db="EMBL/GenBank/DDBJ databases">
        <authorList>
            <person name="Varghese N."/>
            <person name="Submissions S."/>
        </authorList>
    </citation>
    <scope>NUCLEOTIDE SEQUENCE [LARGE SCALE GENOMIC DNA]</scope>
    <source>
        <strain evidence="2 4">CGMCC 1.11215</strain>
    </source>
</reference>
<organism evidence="2 4">
    <name type="scientific">Cryobacterium flavum</name>
    <dbReference type="NCBI Taxonomy" id="1424659"/>
    <lineage>
        <taxon>Bacteria</taxon>
        <taxon>Bacillati</taxon>
        <taxon>Actinomycetota</taxon>
        <taxon>Actinomycetes</taxon>
        <taxon>Micrococcales</taxon>
        <taxon>Microbacteriaceae</taxon>
        <taxon>Cryobacterium</taxon>
    </lineage>
</organism>
<dbReference type="EMBL" id="SOFD01000001">
    <property type="protein sequence ID" value="TFB82384.1"/>
    <property type="molecule type" value="Genomic_DNA"/>
</dbReference>
<dbReference type="Gene3D" id="3.40.190.10">
    <property type="entry name" value="Periplasmic binding protein-like II"/>
    <property type="match status" value="2"/>
</dbReference>
<feature type="chain" id="PRO_5044608985" evidence="1">
    <location>
        <begin position="31"/>
        <end position="390"/>
    </location>
</feature>
<dbReference type="AlphaFoldDB" id="A0A4R8VFL7"/>
<evidence type="ECO:0000313" key="5">
    <source>
        <dbReference type="Proteomes" id="UP000298252"/>
    </source>
</evidence>
<dbReference type="SUPFAM" id="SSF53850">
    <property type="entry name" value="Periplasmic binding protein-like II"/>
    <property type="match status" value="1"/>
</dbReference>
<keyword evidence="1" id="KW-0732">Signal</keyword>
<dbReference type="STRING" id="1424659.SAMN05216368_12015"/>
<sequence length="390" mass="39608">MQMKKNWRLGAIAAAAAVATIFTGSSAAFADPSGAPTYRALSGVGSDTTQDLNNGLSSAMFSGTTRVAGSYNATNPTTGAIHDLINTRTGGPSFERPNGSSEGVNALKAAKTGTAWRGVTLSDADLQFARSSSAASQWVDGGTYSYIPLALDAVSFAVHSSNTTIPHDLTQAQLTAIYSADNGANVTINGTSYKVGTEGTAGVQITPFIPQLGSGTRSFWQSQLAPTGFGSAVADAYTGGGVQEHDGSVLAALPTTAIVPFSIAQWVAQNNKTTIESQYAGVSITDRRHGAILGTIGGIAPTTGTAPVALNTMFPIARPVFTVVKNAELATNAQLAAAFSGASAQAYTTNRPGPSTALVITDFGFGSLAGGVSIDGVTYTAGDTASFRAN</sequence>
<dbReference type="Proteomes" id="UP000298252">
    <property type="component" value="Unassembled WGS sequence"/>
</dbReference>
<evidence type="ECO:0000256" key="1">
    <source>
        <dbReference type="SAM" id="SignalP"/>
    </source>
</evidence>
<evidence type="ECO:0000313" key="3">
    <source>
        <dbReference type="EMBL" id="TFB82384.1"/>
    </source>
</evidence>
<evidence type="ECO:0000313" key="2">
    <source>
        <dbReference type="EMBL" id="SDO49762.1"/>
    </source>
</evidence>
<reference evidence="3 5" key="2">
    <citation type="submission" date="2019-03" db="EMBL/GenBank/DDBJ databases">
        <title>Genomics of glacier-inhabiting Cryobacterium strains.</title>
        <authorList>
            <person name="Liu Q."/>
            <person name="Xin Y.-H."/>
        </authorList>
    </citation>
    <scope>NUCLEOTIDE SEQUENCE [LARGE SCALE GENOMIC DNA]</scope>
    <source>
        <strain evidence="3 5">Hh8</strain>
    </source>
</reference>
<name>A0A4R8VFL7_9MICO</name>
<dbReference type="Proteomes" id="UP000199639">
    <property type="component" value="Unassembled WGS sequence"/>
</dbReference>
<keyword evidence="5" id="KW-1185">Reference proteome</keyword>
<proteinExistence type="predicted"/>
<gene>
    <name evidence="3" type="ORF">E3O21_00075</name>
    <name evidence="2" type="ORF">SAMN05216368_12015</name>
</gene>
<evidence type="ECO:0000313" key="4">
    <source>
        <dbReference type="Proteomes" id="UP000199639"/>
    </source>
</evidence>
<dbReference type="EMBL" id="FNIB01000020">
    <property type="protein sequence ID" value="SDO49762.1"/>
    <property type="molecule type" value="Genomic_DNA"/>
</dbReference>